<feature type="domain" description="MbtH-like" evidence="1">
    <location>
        <begin position="12"/>
        <end position="62"/>
    </location>
</feature>
<dbReference type="Pfam" id="PF03621">
    <property type="entry name" value="MbtH"/>
    <property type="match status" value="1"/>
</dbReference>
<evidence type="ECO:0000313" key="2">
    <source>
        <dbReference type="EMBL" id="MFC6761935.1"/>
    </source>
</evidence>
<evidence type="ECO:0000313" key="3">
    <source>
        <dbReference type="Proteomes" id="UP001596353"/>
    </source>
</evidence>
<evidence type="ECO:0000259" key="1">
    <source>
        <dbReference type="SMART" id="SM00923"/>
    </source>
</evidence>
<comment type="caution">
    <text evidence="2">The sequence shown here is derived from an EMBL/GenBank/DDBJ whole genome shotgun (WGS) entry which is preliminary data.</text>
</comment>
<sequence length="82" mass="8990">MSHPPQTSLQAHSLTHPQAQWCILRNHEGRYSVHPAVYDPPAGWCLAGGPNTREACLAQIAETWTDMRPEALKAAMRAEASA</sequence>
<proteinExistence type="predicted"/>
<gene>
    <name evidence="2" type="ORF">ACFQFQ_24485</name>
</gene>
<dbReference type="Proteomes" id="UP001596353">
    <property type="component" value="Unassembled WGS sequence"/>
</dbReference>
<dbReference type="EMBL" id="JBHSWG010000003">
    <property type="protein sequence ID" value="MFC6761935.1"/>
    <property type="molecule type" value="Genomic_DNA"/>
</dbReference>
<organism evidence="2 3">
    <name type="scientific">Sulfitobacter porphyrae</name>
    <dbReference type="NCBI Taxonomy" id="1246864"/>
    <lineage>
        <taxon>Bacteria</taxon>
        <taxon>Pseudomonadati</taxon>
        <taxon>Pseudomonadota</taxon>
        <taxon>Alphaproteobacteria</taxon>
        <taxon>Rhodobacterales</taxon>
        <taxon>Roseobacteraceae</taxon>
        <taxon>Sulfitobacter</taxon>
    </lineage>
</organism>
<keyword evidence="3" id="KW-1185">Reference proteome</keyword>
<reference evidence="3" key="1">
    <citation type="journal article" date="2019" name="Int. J. Syst. Evol. Microbiol.">
        <title>The Global Catalogue of Microorganisms (GCM) 10K type strain sequencing project: providing services to taxonomists for standard genome sequencing and annotation.</title>
        <authorList>
            <consortium name="The Broad Institute Genomics Platform"/>
            <consortium name="The Broad Institute Genome Sequencing Center for Infectious Disease"/>
            <person name="Wu L."/>
            <person name="Ma J."/>
        </authorList>
    </citation>
    <scope>NUCLEOTIDE SEQUENCE [LARGE SCALE GENOMIC DNA]</scope>
    <source>
        <strain evidence="3">CCUG 66188</strain>
    </source>
</reference>
<dbReference type="SUPFAM" id="SSF160582">
    <property type="entry name" value="MbtH-like"/>
    <property type="match status" value="1"/>
</dbReference>
<dbReference type="PANTHER" id="PTHR38444">
    <property type="entry name" value="ENTEROBACTIN BIOSYNTHESIS PROTEIN YBDZ"/>
    <property type="match status" value="1"/>
</dbReference>
<protein>
    <submittedName>
        <fullName evidence="2">MbtH family protein</fullName>
    </submittedName>
</protein>
<dbReference type="InterPro" id="IPR005153">
    <property type="entry name" value="MbtH-like_dom"/>
</dbReference>
<dbReference type="InterPro" id="IPR037407">
    <property type="entry name" value="MLP_fam"/>
</dbReference>
<name>A0ABW2B857_9RHOB</name>
<dbReference type="PANTHER" id="PTHR38444:SF1">
    <property type="entry name" value="ENTEROBACTIN BIOSYNTHESIS PROTEIN YBDZ"/>
    <property type="match status" value="1"/>
</dbReference>
<dbReference type="InterPro" id="IPR038020">
    <property type="entry name" value="MbtH-like_sf"/>
</dbReference>
<accession>A0ABW2B857</accession>
<dbReference type="Gene3D" id="3.90.820.10">
    <property type="entry name" value="Structural Genomics, Unknown Function 30-nov-00 1gh9 Mol_id"/>
    <property type="match status" value="1"/>
</dbReference>
<dbReference type="SMART" id="SM00923">
    <property type="entry name" value="MbtH"/>
    <property type="match status" value="1"/>
</dbReference>